<dbReference type="PROSITE" id="PS50157">
    <property type="entry name" value="ZINC_FINGER_C2H2_2"/>
    <property type="match status" value="11"/>
</dbReference>
<dbReference type="SUPFAM" id="SSF57667">
    <property type="entry name" value="beta-beta-alpha zinc fingers"/>
    <property type="match status" value="6"/>
</dbReference>
<accession>A0ABD0KJS2</accession>
<dbReference type="Pfam" id="PF13912">
    <property type="entry name" value="zf-C2H2_6"/>
    <property type="match status" value="2"/>
</dbReference>
<feature type="domain" description="C2H2-type" evidence="7">
    <location>
        <begin position="369"/>
        <end position="396"/>
    </location>
</feature>
<dbReference type="EMBL" id="JACVVK020000165">
    <property type="protein sequence ID" value="KAK7487414.1"/>
    <property type="molecule type" value="Genomic_DNA"/>
</dbReference>
<organism evidence="8 9">
    <name type="scientific">Batillaria attramentaria</name>
    <dbReference type="NCBI Taxonomy" id="370345"/>
    <lineage>
        <taxon>Eukaryota</taxon>
        <taxon>Metazoa</taxon>
        <taxon>Spiralia</taxon>
        <taxon>Lophotrochozoa</taxon>
        <taxon>Mollusca</taxon>
        <taxon>Gastropoda</taxon>
        <taxon>Caenogastropoda</taxon>
        <taxon>Sorbeoconcha</taxon>
        <taxon>Cerithioidea</taxon>
        <taxon>Batillariidae</taxon>
        <taxon>Batillaria</taxon>
    </lineage>
</organism>
<feature type="region of interest" description="Disordered" evidence="6">
    <location>
        <begin position="207"/>
        <end position="255"/>
    </location>
</feature>
<feature type="domain" description="C2H2-type" evidence="7">
    <location>
        <begin position="516"/>
        <end position="543"/>
    </location>
</feature>
<keyword evidence="3 5" id="KW-0863">Zinc-finger</keyword>
<feature type="domain" description="C2H2-type" evidence="7">
    <location>
        <begin position="283"/>
        <end position="311"/>
    </location>
</feature>
<evidence type="ECO:0000256" key="1">
    <source>
        <dbReference type="ARBA" id="ARBA00022723"/>
    </source>
</evidence>
<dbReference type="Proteomes" id="UP001519460">
    <property type="component" value="Unassembled WGS sequence"/>
</dbReference>
<keyword evidence="2" id="KW-0677">Repeat</keyword>
<dbReference type="FunFam" id="3.30.160.60:FF:000100">
    <property type="entry name" value="Zinc finger 45-like"/>
    <property type="match status" value="1"/>
</dbReference>
<feature type="domain" description="C2H2-type" evidence="7">
    <location>
        <begin position="572"/>
        <end position="599"/>
    </location>
</feature>
<gene>
    <name evidence="8" type="ORF">BaRGS_00021376</name>
</gene>
<dbReference type="PANTHER" id="PTHR24379:SF121">
    <property type="entry name" value="C2H2-TYPE DOMAIN-CONTAINING PROTEIN"/>
    <property type="match status" value="1"/>
</dbReference>
<dbReference type="Pfam" id="PF12874">
    <property type="entry name" value="zf-met"/>
    <property type="match status" value="1"/>
</dbReference>
<keyword evidence="9" id="KW-1185">Reference proteome</keyword>
<dbReference type="Pfam" id="PF00096">
    <property type="entry name" value="zf-C2H2"/>
    <property type="match status" value="5"/>
</dbReference>
<dbReference type="PROSITE" id="PS00028">
    <property type="entry name" value="ZINC_FINGER_C2H2_1"/>
    <property type="match status" value="10"/>
</dbReference>
<dbReference type="SMART" id="SM00355">
    <property type="entry name" value="ZnF_C2H2"/>
    <property type="match status" value="12"/>
</dbReference>
<evidence type="ECO:0000313" key="9">
    <source>
        <dbReference type="Proteomes" id="UP001519460"/>
    </source>
</evidence>
<dbReference type="FunFam" id="3.30.160.60:FF:002343">
    <property type="entry name" value="Zinc finger protein 33A"/>
    <property type="match status" value="1"/>
</dbReference>
<reference evidence="8 9" key="1">
    <citation type="journal article" date="2023" name="Sci. Data">
        <title>Genome assembly of the Korean intertidal mud-creeper Batillaria attramentaria.</title>
        <authorList>
            <person name="Patra A.K."/>
            <person name="Ho P.T."/>
            <person name="Jun S."/>
            <person name="Lee S.J."/>
            <person name="Kim Y."/>
            <person name="Won Y.J."/>
        </authorList>
    </citation>
    <scope>NUCLEOTIDE SEQUENCE [LARGE SCALE GENOMIC DNA]</scope>
    <source>
        <strain evidence="8">Wonlab-2016</strain>
    </source>
</reference>
<comment type="caution">
    <text evidence="8">The sequence shown here is derived from an EMBL/GenBank/DDBJ whole genome shotgun (WGS) entry which is preliminary data.</text>
</comment>
<evidence type="ECO:0000256" key="2">
    <source>
        <dbReference type="ARBA" id="ARBA00022737"/>
    </source>
</evidence>
<evidence type="ECO:0000256" key="3">
    <source>
        <dbReference type="ARBA" id="ARBA00022771"/>
    </source>
</evidence>
<feature type="domain" description="C2H2-type" evidence="7">
    <location>
        <begin position="488"/>
        <end position="515"/>
    </location>
</feature>
<dbReference type="InterPro" id="IPR013087">
    <property type="entry name" value="Znf_C2H2_type"/>
</dbReference>
<sequence length="735" mass="82163">MRIRKTSRQQSVMATVQPGRKRQRASQCILNIEQDVFDRWSRIGDVEGLPTDTAIARFCIEIYDGRNPDLNTRGTTVLQEKTRESDILPQNLHQKKKQTRSGFEEKRQMTNKPASGFTCESPAVPADPLPPAETCDSIADLGLARDSDDDNYDALIPAVGDRSADETTFDNVTSASASGTSASPNKTAEFADDAVFDIYTSASTDSKTGREFSDTVSQNRQGSGTGITGKDTPQASRGCLVKTQRQRVQPSRKSAVTKKWLGELDDPDEACDSEEPENGYTDHVCRQCWTSFSNDNKLRKHVQTVHELKKSFFCTSCGEAFVSRGGLALHLKTHPADMPVKCGECEETFMTETCLGIHEMTFHPDGHLRKCHECGKSFRNVSLLQQHVAKRTCSKKLFICDQCGDSLPSKQNLAKHVFKKHSNSVPRPTVSYICDACGKKYMSKSDLKQHEKCHSDARPYRCEVCGATFKTAQALDRHSYKHSVGFSVACSFCFRAYYNPYILRAHEKMHTECRLFECSDCSATFTRKIYFDRHLKRHSAHRPFQCDQCYVGCHSMRELKIHYRTHTGEKPLVCPTCGARFARHDYLKKHKATHVGETLNTCLQCGVSFRHRNSLTRHLKTHAEVPTPQSASGGSTEGDIGVPWPNMQVIPDSTGVVFVEPNPSARLAADGCWLQRDFGQAEVATQDADHQPQDYVDPQGDGHEVMDVDFLDRVDLNVEVRRGLGSGWACGDECL</sequence>
<evidence type="ECO:0000313" key="8">
    <source>
        <dbReference type="EMBL" id="KAK7487414.1"/>
    </source>
</evidence>
<name>A0ABD0KJS2_9CAEN</name>
<feature type="domain" description="C2H2-type" evidence="7">
    <location>
        <begin position="600"/>
        <end position="627"/>
    </location>
</feature>
<protein>
    <recommendedName>
        <fullName evidence="7">C2H2-type domain-containing protein</fullName>
    </recommendedName>
</protein>
<proteinExistence type="predicted"/>
<feature type="domain" description="C2H2-type" evidence="7">
    <location>
        <begin position="432"/>
        <end position="459"/>
    </location>
</feature>
<feature type="domain" description="C2H2-type" evidence="7">
    <location>
        <begin position="460"/>
        <end position="483"/>
    </location>
</feature>
<feature type="domain" description="C2H2-type" evidence="7">
    <location>
        <begin position="312"/>
        <end position="339"/>
    </location>
</feature>
<dbReference type="InterPro" id="IPR036236">
    <property type="entry name" value="Znf_C2H2_sf"/>
</dbReference>
<dbReference type="AlphaFoldDB" id="A0ABD0KJS2"/>
<feature type="domain" description="C2H2-type" evidence="7">
    <location>
        <begin position="398"/>
        <end position="426"/>
    </location>
</feature>
<evidence type="ECO:0000256" key="4">
    <source>
        <dbReference type="ARBA" id="ARBA00022833"/>
    </source>
</evidence>
<evidence type="ECO:0000256" key="6">
    <source>
        <dbReference type="SAM" id="MobiDB-lite"/>
    </source>
</evidence>
<dbReference type="PANTHER" id="PTHR24379">
    <property type="entry name" value="KRAB AND ZINC FINGER DOMAIN-CONTAINING"/>
    <property type="match status" value="1"/>
</dbReference>
<dbReference type="GO" id="GO:0008270">
    <property type="term" value="F:zinc ion binding"/>
    <property type="evidence" value="ECO:0007669"/>
    <property type="project" value="UniProtKB-KW"/>
</dbReference>
<feature type="domain" description="C2H2-type" evidence="7">
    <location>
        <begin position="544"/>
        <end position="571"/>
    </location>
</feature>
<keyword evidence="1" id="KW-0479">Metal-binding</keyword>
<evidence type="ECO:0000259" key="7">
    <source>
        <dbReference type="PROSITE" id="PS50157"/>
    </source>
</evidence>
<dbReference type="Gene3D" id="3.30.160.60">
    <property type="entry name" value="Classic Zinc Finger"/>
    <property type="match status" value="8"/>
</dbReference>
<feature type="region of interest" description="Disordered" evidence="6">
    <location>
        <begin position="88"/>
        <end position="135"/>
    </location>
</feature>
<evidence type="ECO:0000256" key="5">
    <source>
        <dbReference type="PROSITE-ProRule" id="PRU00042"/>
    </source>
</evidence>
<keyword evidence="4" id="KW-0862">Zinc</keyword>